<name>A0A2M9ZCH0_9LEPT</name>
<dbReference type="InterPro" id="IPR041025">
    <property type="entry name" value="HNH_repeat"/>
</dbReference>
<feature type="domain" description="HNH nuclease" evidence="1">
    <location>
        <begin position="167"/>
        <end position="220"/>
    </location>
</feature>
<comment type="caution">
    <text evidence="2">The sequence shown here is derived from an EMBL/GenBank/DDBJ whole genome shotgun (WGS) entry which is preliminary data.</text>
</comment>
<organism evidence="2 3">
    <name type="scientific">Leptospira wolffii</name>
    <dbReference type="NCBI Taxonomy" id="409998"/>
    <lineage>
        <taxon>Bacteria</taxon>
        <taxon>Pseudomonadati</taxon>
        <taxon>Spirochaetota</taxon>
        <taxon>Spirochaetia</taxon>
        <taxon>Leptospirales</taxon>
        <taxon>Leptospiraceae</taxon>
        <taxon>Leptospira</taxon>
    </lineage>
</organism>
<dbReference type="InterPro" id="IPR003615">
    <property type="entry name" value="HNH_nuc"/>
</dbReference>
<dbReference type="InterPro" id="IPR002711">
    <property type="entry name" value="HNH"/>
</dbReference>
<gene>
    <name evidence="2" type="ORF">CH371_11145</name>
</gene>
<dbReference type="GO" id="GO:0004519">
    <property type="term" value="F:endonuclease activity"/>
    <property type="evidence" value="ECO:0007669"/>
    <property type="project" value="InterPro"/>
</dbReference>
<dbReference type="EMBL" id="NPDT01000003">
    <property type="protein sequence ID" value="PJZ66062.1"/>
    <property type="molecule type" value="Genomic_DNA"/>
</dbReference>
<reference evidence="2 3" key="1">
    <citation type="submission" date="2017-07" db="EMBL/GenBank/DDBJ databases">
        <title>Leptospira spp. isolated from tropical soils.</title>
        <authorList>
            <person name="Thibeaux R."/>
            <person name="Iraola G."/>
            <person name="Ferres I."/>
            <person name="Bierque E."/>
            <person name="Girault D."/>
            <person name="Soupe-Gilbert M.-E."/>
            <person name="Picardeau M."/>
            <person name="Goarant C."/>
        </authorList>
    </citation>
    <scope>NUCLEOTIDE SEQUENCE [LARGE SCALE GENOMIC DNA]</scope>
    <source>
        <strain evidence="2 3">FH2-C-A2</strain>
    </source>
</reference>
<dbReference type="Gene3D" id="1.10.30.50">
    <property type="match status" value="1"/>
</dbReference>
<evidence type="ECO:0000259" key="1">
    <source>
        <dbReference type="SMART" id="SM00507"/>
    </source>
</evidence>
<dbReference type="Pfam" id="PF01844">
    <property type="entry name" value="HNH"/>
    <property type="match status" value="1"/>
</dbReference>
<dbReference type="AlphaFoldDB" id="A0A2M9ZCH0"/>
<dbReference type="RefSeq" id="WP_100758935.1">
    <property type="nucleotide sequence ID" value="NZ_NPDT01000003.1"/>
</dbReference>
<dbReference type="SMART" id="SM00507">
    <property type="entry name" value="HNHc"/>
    <property type="match status" value="1"/>
</dbReference>
<protein>
    <recommendedName>
        <fullName evidence="1">HNH nuclease domain-containing protein</fullName>
    </recommendedName>
</protein>
<dbReference type="GO" id="GO:0003676">
    <property type="term" value="F:nucleic acid binding"/>
    <property type="evidence" value="ECO:0007669"/>
    <property type="project" value="InterPro"/>
</dbReference>
<evidence type="ECO:0000313" key="3">
    <source>
        <dbReference type="Proteomes" id="UP000231912"/>
    </source>
</evidence>
<evidence type="ECO:0000313" key="2">
    <source>
        <dbReference type="EMBL" id="PJZ66062.1"/>
    </source>
</evidence>
<dbReference type="Proteomes" id="UP000231912">
    <property type="component" value="Unassembled WGS sequence"/>
</dbReference>
<dbReference type="CDD" id="cd00085">
    <property type="entry name" value="HNHc"/>
    <property type="match status" value="1"/>
</dbReference>
<dbReference type="Pfam" id="PF18780">
    <property type="entry name" value="HNH_repeat"/>
    <property type="match status" value="2"/>
</dbReference>
<accession>A0A2M9ZCH0</accession>
<sequence>MKYQLKDFHRNIPDEDLLEDLKRVANKLQSTNLSSRDYNNKGGKFTSGTISNRFGGWNKALEKAGLGLAQQRNISEEELFKNIEQVWIKIGRQPVFRDIKVPISNYSTAQYVSRFGTWRKALEAFIEFINSNTDDDSTNESLKDSLQENSTDEVQIKHKTKRFPSERLKVQVLMRDGNKCRLCGLTLIGDDIHFDHIFPWSKGGETVLENLQILCSKHNIAKSNLEYPIK</sequence>
<dbReference type="GO" id="GO:0008270">
    <property type="term" value="F:zinc ion binding"/>
    <property type="evidence" value="ECO:0007669"/>
    <property type="project" value="InterPro"/>
</dbReference>
<proteinExistence type="predicted"/>